<evidence type="ECO:0000256" key="8">
    <source>
        <dbReference type="ARBA" id="ARBA00023002"/>
    </source>
</evidence>
<gene>
    <name evidence="13" type="ORF">EJB05_16604</name>
</gene>
<evidence type="ECO:0008006" key="15">
    <source>
        <dbReference type="Google" id="ProtNLM"/>
    </source>
</evidence>
<evidence type="ECO:0000256" key="4">
    <source>
        <dbReference type="ARBA" id="ARBA00022617"/>
    </source>
</evidence>
<evidence type="ECO:0000256" key="3">
    <source>
        <dbReference type="ARBA" id="ARBA00010617"/>
    </source>
</evidence>
<comment type="cofactor">
    <cofactor evidence="1">
        <name>heme</name>
        <dbReference type="ChEBI" id="CHEBI:30413"/>
    </cofactor>
</comment>
<keyword evidence="6 12" id="KW-0479">Metal-binding</keyword>
<dbReference type="EMBL" id="RWGY01000009">
    <property type="protein sequence ID" value="TVU34754.1"/>
    <property type="molecule type" value="Genomic_DNA"/>
</dbReference>
<comment type="subcellular location">
    <subcellularLocation>
        <location evidence="2">Membrane</location>
        <topology evidence="2">Single-pass membrane protein</topology>
    </subcellularLocation>
</comment>
<dbReference type="Gramene" id="TVU34754">
    <property type="protein sequence ID" value="TVU34754"/>
    <property type="gene ID" value="EJB05_16604"/>
</dbReference>
<dbReference type="GO" id="GO:0004497">
    <property type="term" value="F:monooxygenase activity"/>
    <property type="evidence" value="ECO:0007669"/>
    <property type="project" value="UniProtKB-KW"/>
</dbReference>
<comment type="similarity">
    <text evidence="3 12">Belongs to the cytochrome P450 family.</text>
</comment>
<dbReference type="OrthoDB" id="784522at2759"/>
<name>A0A5J9VH85_9POAL</name>
<dbReference type="InterPro" id="IPR001128">
    <property type="entry name" value="Cyt_P450"/>
</dbReference>
<keyword evidence="8 12" id="KW-0560">Oxidoreductase</keyword>
<dbReference type="Gene3D" id="1.10.630.10">
    <property type="entry name" value="Cytochrome P450"/>
    <property type="match status" value="1"/>
</dbReference>
<evidence type="ECO:0000256" key="5">
    <source>
        <dbReference type="ARBA" id="ARBA00022692"/>
    </source>
</evidence>
<evidence type="ECO:0000256" key="2">
    <source>
        <dbReference type="ARBA" id="ARBA00004167"/>
    </source>
</evidence>
<dbReference type="Pfam" id="PF00067">
    <property type="entry name" value="p450"/>
    <property type="match status" value="1"/>
</dbReference>
<keyword evidence="4 12" id="KW-0349">Heme</keyword>
<evidence type="ECO:0000256" key="10">
    <source>
        <dbReference type="ARBA" id="ARBA00023033"/>
    </source>
</evidence>
<reference evidence="13 14" key="1">
    <citation type="journal article" date="2019" name="Sci. Rep.">
        <title>A high-quality genome of Eragrostis curvula grass provides insights into Poaceae evolution and supports new strategies to enhance forage quality.</title>
        <authorList>
            <person name="Carballo J."/>
            <person name="Santos B.A.C.M."/>
            <person name="Zappacosta D."/>
            <person name="Garbus I."/>
            <person name="Selva J.P."/>
            <person name="Gallo C.A."/>
            <person name="Diaz A."/>
            <person name="Albertini E."/>
            <person name="Caccamo M."/>
            <person name="Echenique V."/>
        </authorList>
    </citation>
    <scope>NUCLEOTIDE SEQUENCE [LARGE SCALE GENOMIC DNA]</scope>
    <source>
        <strain evidence="14">cv. Victoria</strain>
        <tissue evidence="13">Leaf</tissue>
    </source>
</reference>
<dbReference type="Proteomes" id="UP000324897">
    <property type="component" value="Unassembled WGS sequence"/>
</dbReference>
<keyword evidence="11" id="KW-0472">Membrane</keyword>
<dbReference type="PANTHER" id="PTHR47944">
    <property type="entry name" value="CYTOCHROME P450 98A9"/>
    <property type="match status" value="1"/>
</dbReference>
<dbReference type="GO" id="GO:0016020">
    <property type="term" value="C:membrane"/>
    <property type="evidence" value="ECO:0007669"/>
    <property type="project" value="UniProtKB-SubCell"/>
</dbReference>
<evidence type="ECO:0000256" key="1">
    <source>
        <dbReference type="ARBA" id="ARBA00001971"/>
    </source>
</evidence>
<evidence type="ECO:0000256" key="9">
    <source>
        <dbReference type="ARBA" id="ARBA00023004"/>
    </source>
</evidence>
<comment type="caution">
    <text evidence="13">The sequence shown here is derived from an EMBL/GenBank/DDBJ whole genome shotgun (WGS) entry which is preliminary data.</text>
</comment>
<organism evidence="13 14">
    <name type="scientific">Eragrostis curvula</name>
    <name type="common">weeping love grass</name>
    <dbReference type="NCBI Taxonomy" id="38414"/>
    <lineage>
        <taxon>Eukaryota</taxon>
        <taxon>Viridiplantae</taxon>
        <taxon>Streptophyta</taxon>
        <taxon>Embryophyta</taxon>
        <taxon>Tracheophyta</taxon>
        <taxon>Spermatophyta</taxon>
        <taxon>Magnoliopsida</taxon>
        <taxon>Liliopsida</taxon>
        <taxon>Poales</taxon>
        <taxon>Poaceae</taxon>
        <taxon>PACMAD clade</taxon>
        <taxon>Chloridoideae</taxon>
        <taxon>Eragrostideae</taxon>
        <taxon>Eragrostidinae</taxon>
        <taxon>Eragrostis</taxon>
    </lineage>
</organism>
<feature type="non-terminal residue" evidence="13">
    <location>
        <position position="1"/>
    </location>
</feature>
<feature type="non-terminal residue" evidence="13">
    <location>
        <position position="98"/>
    </location>
</feature>
<evidence type="ECO:0000256" key="6">
    <source>
        <dbReference type="ARBA" id="ARBA00022723"/>
    </source>
</evidence>
<dbReference type="GO" id="GO:0016705">
    <property type="term" value="F:oxidoreductase activity, acting on paired donors, with incorporation or reduction of molecular oxygen"/>
    <property type="evidence" value="ECO:0007669"/>
    <property type="project" value="InterPro"/>
</dbReference>
<dbReference type="GO" id="GO:0005506">
    <property type="term" value="F:iron ion binding"/>
    <property type="evidence" value="ECO:0007669"/>
    <property type="project" value="InterPro"/>
</dbReference>
<keyword evidence="7" id="KW-1133">Transmembrane helix</keyword>
<dbReference type="SUPFAM" id="SSF48264">
    <property type="entry name" value="Cytochrome P450"/>
    <property type="match status" value="1"/>
</dbReference>
<evidence type="ECO:0000313" key="14">
    <source>
        <dbReference type="Proteomes" id="UP000324897"/>
    </source>
</evidence>
<keyword evidence="10 12" id="KW-0503">Monooxygenase</keyword>
<proteinExistence type="inferred from homology"/>
<dbReference type="PANTHER" id="PTHR47944:SF10">
    <property type="entry name" value="CYTOCHROME P450 98A9"/>
    <property type="match status" value="1"/>
</dbReference>
<dbReference type="AlphaFoldDB" id="A0A5J9VH85"/>
<accession>A0A5J9VH85</accession>
<keyword evidence="9 12" id="KW-0408">Iron</keyword>
<evidence type="ECO:0000256" key="11">
    <source>
        <dbReference type="ARBA" id="ARBA00023136"/>
    </source>
</evidence>
<sequence length="98" mass="10545">MNSATQIAASLLAAEPTRLIMGSRASANTSPIQSTTEVYLQSIAHTILDLEFRPERFLQENINIKGADFCVLPFGAGRRVCPGTQLGINLVASMIGHM</sequence>
<dbReference type="InterPro" id="IPR036396">
    <property type="entry name" value="Cyt_P450_sf"/>
</dbReference>
<dbReference type="PROSITE" id="PS00086">
    <property type="entry name" value="CYTOCHROME_P450"/>
    <property type="match status" value="1"/>
</dbReference>
<evidence type="ECO:0000256" key="12">
    <source>
        <dbReference type="RuleBase" id="RU000461"/>
    </source>
</evidence>
<evidence type="ECO:0000256" key="7">
    <source>
        <dbReference type="ARBA" id="ARBA00022989"/>
    </source>
</evidence>
<keyword evidence="5" id="KW-0812">Transmembrane</keyword>
<protein>
    <recommendedName>
        <fullName evidence="15">Cytochrome P450</fullName>
    </recommendedName>
</protein>
<evidence type="ECO:0000313" key="13">
    <source>
        <dbReference type="EMBL" id="TVU34754.1"/>
    </source>
</evidence>
<keyword evidence="14" id="KW-1185">Reference proteome</keyword>
<dbReference type="GO" id="GO:0020037">
    <property type="term" value="F:heme binding"/>
    <property type="evidence" value="ECO:0007669"/>
    <property type="project" value="InterPro"/>
</dbReference>
<dbReference type="InterPro" id="IPR017972">
    <property type="entry name" value="Cyt_P450_CS"/>
</dbReference>